<gene>
    <name evidence="7" type="ORF">K490DRAFT_71805</name>
</gene>
<comment type="cofactor">
    <cofactor evidence="5">
        <name>FAD</name>
        <dbReference type="ChEBI" id="CHEBI:57692"/>
    </cofactor>
</comment>
<dbReference type="GO" id="GO:0071949">
    <property type="term" value="F:FAD binding"/>
    <property type="evidence" value="ECO:0007669"/>
    <property type="project" value="TreeGrafter"/>
</dbReference>
<evidence type="ECO:0000259" key="6">
    <source>
        <dbReference type="Pfam" id="PF01619"/>
    </source>
</evidence>
<name>A0A9P4HZ88_9PEZI</name>
<dbReference type="PANTHER" id="PTHR13914:SF30">
    <property type="entry name" value="PROLINE DEHYDROGENASE"/>
    <property type="match status" value="1"/>
</dbReference>
<dbReference type="Proteomes" id="UP000799776">
    <property type="component" value="Unassembled WGS sequence"/>
</dbReference>
<accession>A0A9P4HZ88</accession>
<dbReference type="EC" id="1.5.5.2" evidence="2 5"/>
<dbReference type="GO" id="GO:0005739">
    <property type="term" value="C:mitochondrion"/>
    <property type="evidence" value="ECO:0007669"/>
    <property type="project" value="TreeGrafter"/>
</dbReference>
<evidence type="ECO:0000256" key="1">
    <source>
        <dbReference type="ARBA" id="ARBA00005869"/>
    </source>
</evidence>
<evidence type="ECO:0000256" key="5">
    <source>
        <dbReference type="RuleBase" id="RU364054"/>
    </source>
</evidence>
<dbReference type="PANTHER" id="PTHR13914">
    <property type="entry name" value="PROLINE OXIDASE"/>
    <property type="match status" value="1"/>
</dbReference>
<evidence type="ECO:0000313" key="7">
    <source>
        <dbReference type="EMBL" id="KAF2090158.1"/>
    </source>
</evidence>
<dbReference type="GO" id="GO:0010133">
    <property type="term" value="P:L-proline catabolic process to L-glutamate"/>
    <property type="evidence" value="ECO:0007669"/>
    <property type="project" value="TreeGrafter"/>
</dbReference>
<reference evidence="7" key="1">
    <citation type="journal article" date="2020" name="Stud. Mycol.">
        <title>101 Dothideomycetes genomes: a test case for predicting lifestyles and emergence of pathogens.</title>
        <authorList>
            <person name="Haridas S."/>
            <person name="Albert R."/>
            <person name="Binder M."/>
            <person name="Bloem J."/>
            <person name="Labutti K."/>
            <person name="Salamov A."/>
            <person name="Andreopoulos B."/>
            <person name="Baker S."/>
            <person name="Barry K."/>
            <person name="Bills G."/>
            <person name="Bluhm B."/>
            <person name="Cannon C."/>
            <person name="Castanera R."/>
            <person name="Culley D."/>
            <person name="Daum C."/>
            <person name="Ezra D."/>
            <person name="Gonzalez J."/>
            <person name="Henrissat B."/>
            <person name="Kuo A."/>
            <person name="Liang C."/>
            <person name="Lipzen A."/>
            <person name="Lutzoni F."/>
            <person name="Magnuson J."/>
            <person name="Mondo S."/>
            <person name="Nolan M."/>
            <person name="Ohm R."/>
            <person name="Pangilinan J."/>
            <person name="Park H.-J."/>
            <person name="Ramirez L."/>
            <person name="Alfaro M."/>
            <person name="Sun H."/>
            <person name="Tritt A."/>
            <person name="Yoshinaga Y."/>
            <person name="Zwiers L.-H."/>
            <person name="Turgeon B."/>
            <person name="Goodwin S."/>
            <person name="Spatafora J."/>
            <person name="Crous P."/>
            <person name="Grigoriev I."/>
        </authorList>
    </citation>
    <scope>NUCLEOTIDE SEQUENCE</scope>
    <source>
        <strain evidence="7">CBS 121410</strain>
    </source>
</reference>
<dbReference type="EMBL" id="ML978713">
    <property type="protein sequence ID" value="KAF2090158.1"/>
    <property type="molecule type" value="Genomic_DNA"/>
</dbReference>
<evidence type="ECO:0000256" key="2">
    <source>
        <dbReference type="ARBA" id="ARBA00012695"/>
    </source>
</evidence>
<dbReference type="SUPFAM" id="SSF51730">
    <property type="entry name" value="FAD-linked oxidoreductase"/>
    <property type="match status" value="1"/>
</dbReference>
<keyword evidence="5" id="KW-0285">Flavoprotein</keyword>
<organism evidence="7 8">
    <name type="scientific">Saccharata proteae CBS 121410</name>
    <dbReference type="NCBI Taxonomy" id="1314787"/>
    <lineage>
        <taxon>Eukaryota</taxon>
        <taxon>Fungi</taxon>
        <taxon>Dikarya</taxon>
        <taxon>Ascomycota</taxon>
        <taxon>Pezizomycotina</taxon>
        <taxon>Dothideomycetes</taxon>
        <taxon>Dothideomycetes incertae sedis</taxon>
        <taxon>Botryosphaeriales</taxon>
        <taxon>Saccharataceae</taxon>
        <taxon>Saccharata</taxon>
    </lineage>
</organism>
<keyword evidence="4 5" id="KW-0642">Proline metabolism</keyword>
<keyword evidence="3 5" id="KW-0560">Oxidoreductase</keyword>
<dbReference type="Pfam" id="PF01619">
    <property type="entry name" value="Pro_dh"/>
    <property type="match status" value="1"/>
</dbReference>
<feature type="domain" description="Proline dehydrogenase" evidence="6">
    <location>
        <begin position="155"/>
        <end position="452"/>
    </location>
</feature>
<dbReference type="InterPro" id="IPR015659">
    <property type="entry name" value="Proline_oxidase"/>
</dbReference>
<dbReference type="AlphaFoldDB" id="A0A9P4HZ88"/>
<keyword evidence="5" id="KW-0274">FAD</keyword>
<sequence>MRHPICPTLIPLRRVRPFQLRHVSRPYTTESGTRNGFSWTRKSSEPALSCLPLTNVIRTYLITSISSSPTLWRLTFALLKRMANSSSFLADPDKNLPLRWILKKTFYAQFCAGENKEEARLTAQLIRDIGYHGVIIESALEVTGDLGVTTAPATETTEKEIETWRNNMLATVRMVQDGEFVALKWSGLGQFALMLLNANRPPSEAMKAAIHEVCDVAAAKDVAILPGAEEEATNAGIDTWTLDLMRKYNSGHSGRTIMYNTYQAYLKSTPARLARHLAAAKLEGYTLGIKLVRGAYLESESKSLLLPSKEDTDRVYNALAKSLLQGEYDEILQPVYGSDSDAFPSIALVLATHNMESVQRAQKIRNDQAALGLHRIEFAYAQLQGMADEVGCEIIQMGRSAKTTQNEGEQGPLWRKTDVPRAFKCLPWGSTSECLQYLMRRASENRDAATRTEGTRRAMGSELIRRAKRAVLIA</sequence>
<comment type="caution">
    <text evidence="7">The sequence shown here is derived from an EMBL/GenBank/DDBJ whole genome shotgun (WGS) entry which is preliminary data.</text>
</comment>
<keyword evidence="8" id="KW-1185">Reference proteome</keyword>
<dbReference type="GO" id="GO:0004657">
    <property type="term" value="F:proline dehydrogenase activity"/>
    <property type="evidence" value="ECO:0007669"/>
    <property type="project" value="UniProtKB-EC"/>
</dbReference>
<dbReference type="InterPro" id="IPR002872">
    <property type="entry name" value="Proline_DH_dom"/>
</dbReference>
<comment type="function">
    <text evidence="5">Converts proline to delta-1-pyrroline-5-carboxylate.</text>
</comment>
<dbReference type="Gene3D" id="3.20.20.220">
    <property type="match status" value="1"/>
</dbReference>
<evidence type="ECO:0000313" key="8">
    <source>
        <dbReference type="Proteomes" id="UP000799776"/>
    </source>
</evidence>
<comment type="catalytic activity">
    <reaction evidence="5">
        <text>L-proline + a quinone = (S)-1-pyrroline-5-carboxylate + a quinol + H(+)</text>
        <dbReference type="Rhea" id="RHEA:23784"/>
        <dbReference type="ChEBI" id="CHEBI:15378"/>
        <dbReference type="ChEBI" id="CHEBI:17388"/>
        <dbReference type="ChEBI" id="CHEBI:24646"/>
        <dbReference type="ChEBI" id="CHEBI:60039"/>
        <dbReference type="ChEBI" id="CHEBI:132124"/>
        <dbReference type="EC" id="1.5.5.2"/>
    </reaction>
</comment>
<dbReference type="InterPro" id="IPR029041">
    <property type="entry name" value="FAD-linked_oxidoreductase-like"/>
</dbReference>
<comment type="similarity">
    <text evidence="1 5">Belongs to the proline oxidase family.</text>
</comment>
<protein>
    <recommendedName>
        <fullName evidence="2 5">Proline dehydrogenase</fullName>
        <ecNumber evidence="2 5">1.5.5.2</ecNumber>
    </recommendedName>
</protein>
<evidence type="ECO:0000256" key="3">
    <source>
        <dbReference type="ARBA" id="ARBA00023002"/>
    </source>
</evidence>
<evidence type="ECO:0000256" key="4">
    <source>
        <dbReference type="ARBA" id="ARBA00023062"/>
    </source>
</evidence>
<proteinExistence type="inferred from homology"/>
<dbReference type="OrthoDB" id="5464at2759"/>